<name>A0A5C3L605_COPMA</name>
<evidence type="ECO:0000313" key="1">
    <source>
        <dbReference type="EMBL" id="TFK28459.1"/>
    </source>
</evidence>
<feature type="non-terminal residue" evidence="1">
    <location>
        <position position="118"/>
    </location>
</feature>
<gene>
    <name evidence="1" type="ORF">FA15DRAFT_548566</name>
</gene>
<evidence type="ECO:0008006" key="3">
    <source>
        <dbReference type="Google" id="ProtNLM"/>
    </source>
</evidence>
<organism evidence="1 2">
    <name type="scientific">Coprinopsis marcescibilis</name>
    <name type="common">Agaric fungus</name>
    <name type="synonym">Psathyrella marcescibilis</name>
    <dbReference type="NCBI Taxonomy" id="230819"/>
    <lineage>
        <taxon>Eukaryota</taxon>
        <taxon>Fungi</taxon>
        <taxon>Dikarya</taxon>
        <taxon>Basidiomycota</taxon>
        <taxon>Agaricomycotina</taxon>
        <taxon>Agaricomycetes</taxon>
        <taxon>Agaricomycetidae</taxon>
        <taxon>Agaricales</taxon>
        <taxon>Agaricineae</taxon>
        <taxon>Psathyrellaceae</taxon>
        <taxon>Coprinopsis</taxon>
    </lineage>
</organism>
<dbReference type="STRING" id="230819.A0A5C3L605"/>
<keyword evidence="2" id="KW-1185">Reference proteome</keyword>
<dbReference type="AlphaFoldDB" id="A0A5C3L605"/>
<dbReference type="EMBL" id="ML210156">
    <property type="protein sequence ID" value="TFK28459.1"/>
    <property type="molecule type" value="Genomic_DNA"/>
</dbReference>
<reference evidence="1 2" key="1">
    <citation type="journal article" date="2019" name="Nat. Ecol. Evol.">
        <title>Megaphylogeny resolves global patterns of mushroom evolution.</title>
        <authorList>
            <person name="Varga T."/>
            <person name="Krizsan K."/>
            <person name="Foldi C."/>
            <person name="Dima B."/>
            <person name="Sanchez-Garcia M."/>
            <person name="Sanchez-Ramirez S."/>
            <person name="Szollosi G.J."/>
            <person name="Szarkandi J.G."/>
            <person name="Papp V."/>
            <person name="Albert L."/>
            <person name="Andreopoulos W."/>
            <person name="Angelini C."/>
            <person name="Antonin V."/>
            <person name="Barry K.W."/>
            <person name="Bougher N.L."/>
            <person name="Buchanan P."/>
            <person name="Buyck B."/>
            <person name="Bense V."/>
            <person name="Catcheside P."/>
            <person name="Chovatia M."/>
            <person name="Cooper J."/>
            <person name="Damon W."/>
            <person name="Desjardin D."/>
            <person name="Finy P."/>
            <person name="Geml J."/>
            <person name="Haridas S."/>
            <person name="Hughes K."/>
            <person name="Justo A."/>
            <person name="Karasinski D."/>
            <person name="Kautmanova I."/>
            <person name="Kiss B."/>
            <person name="Kocsube S."/>
            <person name="Kotiranta H."/>
            <person name="LaButti K.M."/>
            <person name="Lechner B.E."/>
            <person name="Liimatainen K."/>
            <person name="Lipzen A."/>
            <person name="Lukacs Z."/>
            <person name="Mihaltcheva S."/>
            <person name="Morgado L.N."/>
            <person name="Niskanen T."/>
            <person name="Noordeloos M.E."/>
            <person name="Ohm R.A."/>
            <person name="Ortiz-Santana B."/>
            <person name="Ovrebo C."/>
            <person name="Racz N."/>
            <person name="Riley R."/>
            <person name="Savchenko A."/>
            <person name="Shiryaev A."/>
            <person name="Soop K."/>
            <person name="Spirin V."/>
            <person name="Szebenyi C."/>
            <person name="Tomsovsky M."/>
            <person name="Tulloss R.E."/>
            <person name="Uehling J."/>
            <person name="Grigoriev I.V."/>
            <person name="Vagvolgyi C."/>
            <person name="Papp T."/>
            <person name="Martin F.M."/>
            <person name="Miettinen O."/>
            <person name="Hibbett D.S."/>
            <person name="Nagy L.G."/>
        </authorList>
    </citation>
    <scope>NUCLEOTIDE SEQUENCE [LARGE SCALE GENOMIC DNA]</scope>
    <source>
        <strain evidence="1 2">CBS 121175</strain>
    </source>
</reference>
<dbReference type="OrthoDB" id="2668963at2759"/>
<feature type="non-terminal residue" evidence="1">
    <location>
        <position position="1"/>
    </location>
</feature>
<protein>
    <recommendedName>
        <fullName evidence="3">HTH CENPB-type domain-containing protein</fullName>
    </recommendedName>
</protein>
<accession>A0A5C3L605</accession>
<evidence type="ECO:0000313" key="2">
    <source>
        <dbReference type="Proteomes" id="UP000307440"/>
    </source>
</evidence>
<dbReference type="Proteomes" id="UP000307440">
    <property type="component" value="Unassembled WGS sequence"/>
</dbReference>
<sequence>KALSKEQKRRQVINSTEKWMKRAMDAYKQNQDQQKSKRKSMQTVCKDMEKRCWEEDQVQITLSKSSLDRRLKGIPSQAQSNRERKSWLTAIEEQELINYALACADRGFPFSLKRLEEH</sequence>
<proteinExistence type="predicted"/>